<name>A0A4Q9WQH2_STAHO</name>
<proteinExistence type="predicted"/>
<dbReference type="AlphaFoldDB" id="A0A4Q9WQH2"/>
<dbReference type="Gene3D" id="3.40.50.300">
    <property type="entry name" value="P-loop containing nucleotide triphosphate hydrolases"/>
    <property type="match status" value="1"/>
</dbReference>
<dbReference type="SUPFAM" id="SSF52540">
    <property type="entry name" value="P-loop containing nucleoside triphosphate hydrolases"/>
    <property type="match status" value="1"/>
</dbReference>
<dbReference type="Proteomes" id="UP000665944">
    <property type="component" value="Unassembled WGS sequence"/>
</dbReference>
<gene>
    <name evidence="1" type="ORF">J7T32_005580</name>
</gene>
<evidence type="ECO:0000313" key="2">
    <source>
        <dbReference type="Proteomes" id="UP000665944"/>
    </source>
</evidence>
<dbReference type="EMBL" id="JAGHKT020000005">
    <property type="protein sequence ID" value="MCM5672240.1"/>
    <property type="molecule type" value="Genomic_DNA"/>
</dbReference>
<protein>
    <submittedName>
        <fullName evidence="1">Topology modulation protein</fullName>
    </submittedName>
</protein>
<dbReference type="InterPro" id="IPR027417">
    <property type="entry name" value="P-loop_NTPase"/>
</dbReference>
<evidence type="ECO:0000313" key="1">
    <source>
        <dbReference type="EMBL" id="MCM5672240.1"/>
    </source>
</evidence>
<reference evidence="1 2" key="1">
    <citation type="submission" date="2022-06" db="EMBL/GenBank/DDBJ databases">
        <title>Staphylococcus hominis ShoR14 genome sequence.</title>
        <authorList>
            <person name="Yeo C.C."/>
            <person name="Chew C.H."/>
            <person name="Che Hamzah A.M."/>
            <person name="Al-Trad E.I."/>
        </authorList>
    </citation>
    <scope>NUCLEOTIDE SEQUENCE [LARGE SCALE GENOMIC DNA]</scope>
    <source>
        <strain evidence="1 2">ShoR14</strain>
    </source>
</reference>
<sequence>MKQRILIIGSPGSGKSTLAYQLHLKYQLPLYHIDQIQWLNNKNVITFEELKQKLESIVVKEEWIIDGNYSSTLSMRLKYATKVIWIKEPRVKCILRVIKRYIYSLFNREHIGGNPKTLSFEFIKYIWDFPKNNEQFIMQQMKRSIPNVQWIIDDSKALSLRFL</sequence>
<organism evidence="1 2">
    <name type="scientific">Staphylococcus hominis</name>
    <dbReference type="NCBI Taxonomy" id="1290"/>
    <lineage>
        <taxon>Bacteria</taxon>
        <taxon>Bacillati</taxon>
        <taxon>Bacillota</taxon>
        <taxon>Bacilli</taxon>
        <taxon>Bacillales</taxon>
        <taxon>Staphylococcaceae</taxon>
        <taxon>Staphylococcus</taxon>
    </lineage>
</organism>
<accession>A0A4Q9WQH2</accession>
<keyword evidence="2" id="KW-1185">Reference proteome</keyword>
<comment type="caution">
    <text evidence="1">The sequence shown here is derived from an EMBL/GenBank/DDBJ whole genome shotgun (WGS) entry which is preliminary data.</text>
</comment>
<dbReference type="InterPro" id="IPR052922">
    <property type="entry name" value="Cytidylate_Kinase-2"/>
</dbReference>
<dbReference type="RefSeq" id="WP_017175435.1">
    <property type="nucleotide sequence ID" value="NZ_CABMJU010000008.1"/>
</dbReference>
<dbReference type="PANTHER" id="PTHR37816:SF3">
    <property type="entry name" value="MODULATES DNA TOPOLOGY"/>
    <property type="match status" value="1"/>
</dbReference>
<dbReference type="PANTHER" id="PTHR37816">
    <property type="entry name" value="YALI0E33011P"/>
    <property type="match status" value="1"/>
</dbReference>